<evidence type="ECO:0000313" key="2">
    <source>
        <dbReference type="Proteomes" id="UP001342314"/>
    </source>
</evidence>
<dbReference type="InterPro" id="IPR032157">
    <property type="entry name" value="PAC4"/>
</dbReference>
<dbReference type="Pfam" id="PF16093">
    <property type="entry name" value="PAC4"/>
    <property type="match status" value="1"/>
</dbReference>
<organism evidence="1 2">
    <name type="scientific">Rhodotorula paludigena</name>
    <dbReference type="NCBI Taxonomy" id="86838"/>
    <lineage>
        <taxon>Eukaryota</taxon>
        <taxon>Fungi</taxon>
        <taxon>Dikarya</taxon>
        <taxon>Basidiomycota</taxon>
        <taxon>Pucciniomycotina</taxon>
        <taxon>Microbotryomycetes</taxon>
        <taxon>Sporidiobolales</taxon>
        <taxon>Sporidiobolaceae</taxon>
        <taxon>Rhodotorula</taxon>
    </lineage>
</organism>
<dbReference type="Proteomes" id="UP001342314">
    <property type="component" value="Unassembled WGS sequence"/>
</dbReference>
<keyword evidence="2" id="KW-1185">Reference proteome</keyword>
<accession>A0AAV5GQL7</accession>
<name>A0AAV5GQL7_9BASI</name>
<sequence>MDGPCEPRVHTHTLVLDLSRFDPAFAQPLFASLSLLSPAAAVLAVGAQPLPFAFAQDTSVAMPRPNAPPAATSISKSASASLALSSRLAKRYHAQIFLSLDLSSLGDGGGGPATADRAMLPMEKALIVALDQVLPRKRP</sequence>
<gene>
    <name evidence="1" type="ORF">Rhopal_003982-T1</name>
</gene>
<proteinExistence type="predicted"/>
<evidence type="ECO:0000313" key="1">
    <source>
        <dbReference type="EMBL" id="GJN90968.1"/>
    </source>
</evidence>
<comment type="caution">
    <text evidence="1">The sequence shown here is derived from an EMBL/GenBank/DDBJ whole genome shotgun (WGS) entry which is preliminary data.</text>
</comment>
<reference evidence="1 2" key="1">
    <citation type="submission" date="2021-12" db="EMBL/GenBank/DDBJ databases">
        <title>High titer production of polyol ester of fatty acids by Rhodotorula paludigena BS15 towards product separation-free biomass refinery.</title>
        <authorList>
            <person name="Mano J."/>
            <person name="Ono H."/>
            <person name="Tanaka T."/>
            <person name="Naito K."/>
            <person name="Sushida H."/>
            <person name="Ike M."/>
            <person name="Tokuyasu K."/>
            <person name="Kitaoka M."/>
        </authorList>
    </citation>
    <scope>NUCLEOTIDE SEQUENCE [LARGE SCALE GENOMIC DNA]</scope>
    <source>
        <strain evidence="1 2">BS15</strain>
    </source>
</reference>
<dbReference type="EMBL" id="BQKY01000008">
    <property type="protein sequence ID" value="GJN90968.1"/>
    <property type="molecule type" value="Genomic_DNA"/>
</dbReference>
<protein>
    <submittedName>
        <fullName evidence="1">Uncharacterized protein</fullName>
    </submittedName>
</protein>
<dbReference type="AlphaFoldDB" id="A0AAV5GQL7"/>
<dbReference type="GO" id="GO:0043248">
    <property type="term" value="P:proteasome assembly"/>
    <property type="evidence" value="ECO:0007669"/>
    <property type="project" value="InterPro"/>
</dbReference>